<sequence length="1155" mass="129324">MPESTTHLDDNCKKLSLRKFSTFVEILRYRSNRQSDIEAFTFLQDGETQAASLTYQELDRCSRAIAAQLQELNLSGERALLLYPPGLDYLAAFFGCLYAGVVAVPAYPPRNQRNTPRIQAIIADAQAKIALTTTALLPSLQSLLKDKADLNNLQWLVTDNLPDGKEEAWLEPAIDIDSLAFLQYTSGSTGTPKGVMLSHGNLLHNAAATYELMGHSPNSVFVSWLPTYHDMGLIGGILQPLYGGFPCILMPPASFLQRPYRWLQAISEYKGTTSGAPNFAYELCMQKITPEQKQTLDLSSWSVAFNGAEPIRHETLERFASSFADCGFRKQAFYPCYGMAEATLMIAGGDKAVFPKIKTVEKAALEQNQVIDKIIGEEVHSLVSCGQTLPQQQIVIANLETLTRCQPKEVGEIWVSGPSVGKGYWHRKEESKEVFQAFLSDTGEGPFLRTGDLGFLDNGEIYITGRAKDLIIIRGRNLYPQDIELTAERSDSSLRIGSGAAFAVEVENEERLVVVQELEFRAKPNLAEVTTAIRQAVAQEHEIQAYAVVLIQAGTIPKTSSGKIQRRACKAEFLNDSLQVVGKSILDSEEASLTQDRNSLTSYLQELIAQALKIPVSKVQTQQPLTALGIDSLIAFDLKNQIEVDFGVDVSINELLQDASIEQLTKQILTHRDSKQKRLELQPISRQGQLPLCLPQERLWFLEQLEPGNPFYNVAIAIQLNGVLNLDILQQSLNEIIQRHESLRTSFVSVEGQPVQIIHPSLDVKLAKVDCTYLDNTTYVENLILAETQQPFDLCQAPLLRTQILCIAENKHLLLLTMHHIISDGWSVGILIQELAALYQAVLENKPSPLSELTIQYADFAYWQRQWLQQENLKTQLNYWQQQLSNSPPLLQLPTDRPRPKIATFIGKKHNITLPQYLSPAVKELSQKEGVTVFMILLATFQTLLYSLSHQEDIVVGSPVAGRNHPQTQGLIGFFINTLVLRTNFSGNPTFRELLVQVKQVALKAYAHQDVPFEKLVEELQPKRNLSYNPLFQVMFIFQNAPIPSIELPGLTWQPQEVDSGSSKFDMKLSIWESATGFQGSFEYKTDLFQSSTISRIASHFELLLQSIVNQPDMHLQELAAMVITAEKEQQTLQDKALESISLQKLKLSKRTVIR</sequence>
<evidence type="ECO:0000313" key="9">
    <source>
        <dbReference type="EMBL" id="MBH8561822.1"/>
    </source>
</evidence>
<proteinExistence type="inferred from homology"/>
<dbReference type="Pfam" id="PF00550">
    <property type="entry name" value="PP-binding"/>
    <property type="match status" value="1"/>
</dbReference>
<dbReference type="GO" id="GO:0005886">
    <property type="term" value="C:plasma membrane"/>
    <property type="evidence" value="ECO:0007669"/>
    <property type="project" value="TreeGrafter"/>
</dbReference>
<dbReference type="Gene3D" id="3.30.559.10">
    <property type="entry name" value="Chloramphenicol acetyltransferase-like domain"/>
    <property type="match status" value="1"/>
</dbReference>
<keyword evidence="3" id="KW-0596">Phosphopantetheine</keyword>
<dbReference type="GO" id="GO:0070566">
    <property type="term" value="F:adenylyltransferase activity"/>
    <property type="evidence" value="ECO:0007669"/>
    <property type="project" value="TreeGrafter"/>
</dbReference>
<dbReference type="PANTHER" id="PTHR22754">
    <property type="entry name" value="DISCO-INTERACTING PROTEIN 2 DIP2 -RELATED"/>
    <property type="match status" value="1"/>
</dbReference>
<dbReference type="RefSeq" id="WP_198123813.1">
    <property type="nucleotide sequence ID" value="NZ_JAECZC010000007.1"/>
</dbReference>
<gene>
    <name evidence="9" type="ORF">I8748_06470</name>
</gene>
<dbReference type="InterPro" id="IPR009081">
    <property type="entry name" value="PP-bd_ACP"/>
</dbReference>
<dbReference type="InterPro" id="IPR045851">
    <property type="entry name" value="AMP-bd_C_sf"/>
</dbReference>
<evidence type="ECO:0000313" key="10">
    <source>
        <dbReference type="Proteomes" id="UP000632766"/>
    </source>
</evidence>
<accession>A0A8J7HM75</accession>
<dbReference type="InterPro" id="IPR042099">
    <property type="entry name" value="ANL_N_sf"/>
</dbReference>
<evidence type="ECO:0000256" key="6">
    <source>
        <dbReference type="ARBA" id="ARBA00022832"/>
    </source>
</evidence>
<comment type="cofactor">
    <cofactor evidence="1">
        <name>pantetheine 4'-phosphate</name>
        <dbReference type="ChEBI" id="CHEBI:47942"/>
    </cofactor>
</comment>
<dbReference type="GO" id="GO:0031177">
    <property type="term" value="F:phosphopantetheine binding"/>
    <property type="evidence" value="ECO:0007669"/>
    <property type="project" value="InterPro"/>
</dbReference>
<evidence type="ECO:0000256" key="5">
    <source>
        <dbReference type="ARBA" id="ARBA00022598"/>
    </source>
</evidence>
<evidence type="ECO:0000256" key="2">
    <source>
        <dbReference type="ARBA" id="ARBA00006432"/>
    </source>
</evidence>
<dbReference type="Pfam" id="PF00668">
    <property type="entry name" value="Condensation"/>
    <property type="match status" value="1"/>
</dbReference>
<dbReference type="PROSITE" id="PS50075">
    <property type="entry name" value="CARRIER"/>
    <property type="match status" value="1"/>
</dbReference>
<dbReference type="InterPro" id="IPR040097">
    <property type="entry name" value="FAAL/FAAC"/>
</dbReference>
<protein>
    <submittedName>
        <fullName evidence="9">AMP-binding protein</fullName>
    </submittedName>
</protein>
<dbReference type="PROSITE" id="PS00455">
    <property type="entry name" value="AMP_BINDING"/>
    <property type="match status" value="1"/>
</dbReference>
<dbReference type="AlphaFoldDB" id="A0A8J7HM75"/>
<dbReference type="SUPFAM" id="SSF52777">
    <property type="entry name" value="CoA-dependent acyltransferases"/>
    <property type="match status" value="2"/>
</dbReference>
<dbReference type="GO" id="GO:0016874">
    <property type="term" value="F:ligase activity"/>
    <property type="evidence" value="ECO:0007669"/>
    <property type="project" value="UniProtKB-KW"/>
</dbReference>
<dbReference type="Gene3D" id="1.10.1200.10">
    <property type="entry name" value="ACP-like"/>
    <property type="match status" value="1"/>
</dbReference>
<evidence type="ECO:0000256" key="7">
    <source>
        <dbReference type="ARBA" id="ARBA00023098"/>
    </source>
</evidence>
<dbReference type="SMART" id="SM00823">
    <property type="entry name" value="PKS_PP"/>
    <property type="match status" value="1"/>
</dbReference>
<dbReference type="Gene3D" id="3.30.559.30">
    <property type="entry name" value="Nonribosomal peptide synthetase, condensation domain"/>
    <property type="match status" value="1"/>
</dbReference>
<dbReference type="FunFam" id="3.40.50.12780:FF:000013">
    <property type="entry name" value="Long-chain-fatty-acid--AMP ligase FadD32"/>
    <property type="match status" value="1"/>
</dbReference>
<dbReference type="SUPFAM" id="SSF47336">
    <property type="entry name" value="ACP-like"/>
    <property type="match status" value="1"/>
</dbReference>
<comment type="similarity">
    <text evidence="2">Belongs to the ATP-dependent AMP-binding enzyme family.</text>
</comment>
<dbReference type="Pfam" id="PF23024">
    <property type="entry name" value="AMP-dom_DIP2-like"/>
    <property type="match status" value="1"/>
</dbReference>
<evidence type="ECO:0000256" key="1">
    <source>
        <dbReference type="ARBA" id="ARBA00001957"/>
    </source>
</evidence>
<comment type="caution">
    <text evidence="9">The sequence shown here is derived from an EMBL/GenBank/DDBJ whole genome shotgun (WGS) entry which is preliminary data.</text>
</comment>
<dbReference type="Gene3D" id="3.30.300.30">
    <property type="match status" value="1"/>
</dbReference>
<feature type="domain" description="Carrier" evidence="8">
    <location>
        <begin position="595"/>
        <end position="672"/>
    </location>
</feature>
<dbReference type="InterPro" id="IPR001242">
    <property type="entry name" value="Condensation_dom"/>
</dbReference>
<dbReference type="InterPro" id="IPR020806">
    <property type="entry name" value="PKS_PP-bd"/>
</dbReference>
<keyword evidence="6" id="KW-0276">Fatty acid metabolism</keyword>
<evidence type="ECO:0000256" key="4">
    <source>
        <dbReference type="ARBA" id="ARBA00022553"/>
    </source>
</evidence>
<dbReference type="InterPro" id="IPR020845">
    <property type="entry name" value="AMP-binding_CS"/>
</dbReference>
<dbReference type="PANTHER" id="PTHR22754:SF32">
    <property type="entry name" value="DISCO-INTERACTING PROTEIN 2"/>
    <property type="match status" value="1"/>
</dbReference>
<dbReference type="EMBL" id="JAECZC010000007">
    <property type="protein sequence ID" value="MBH8561822.1"/>
    <property type="molecule type" value="Genomic_DNA"/>
</dbReference>
<organism evidence="9 10">
    <name type="scientific">Amazonocrinis nigriterrae CENA67</name>
    <dbReference type="NCBI Taxonomy" id="2794033"/>
    <lineage>
        <taxon>Bacteria</taxon>
        <taxon>Bacillati</taxon>
        <taxon>Cyanobacteriota</taxon>
        <taxon>Cyanophyceae</taxon>
        <taxon>Nostocales</taxon>
        <taxon>Nostocaceae</taxon>
        <taxon>Amazonocrinis</taxon>
        <taxon>Amazonocrinis nigriterrae</taxon>
    </lineage>
</organism>
<dbReference type="FunFam" id="3.30.559.10:FF:000012">
    <property type="entry name" value="Non-ribosomal peptide synthetase"/>
    <property type="match status" value="1"/>
</dbReference>
<dbReference type="InterPro" id="IPR000873">
    <property type="entry name" value="AMP-dep_synth/lig_dom"/>
</dbReference>
<dbReference type="Gene3D" id="3.40.50.12780">
    <property type="entry name" value="N-terminal domain of ligase-like"/>
    <property type="match status" value="1"/>
</dbReference>
<evidence type="ECO:0000259" key="8">
    <source>
        <dbReference type="PROSITE" id="PS50075"/>
    </source>
</evidence>
<reference evidence="9 10" key="1">
    <citation type="journal article" date="2021" name="Int. J. Syst. Evol. Microbiol.">
        <title>Amazonocrinis nigriterrae gen. nov., sp. nov., Atlanticothrix silvestris gen. nov., sp. nov. and Dendronalium phyllosphericum gen. nov., sp. nov., nostocacean cyanobacteria from Brazilian environments.</title>
        <authorList>
            <person name="Alvarenga D.O."/>
            <person name="Andreote A.P.D."/>
            <person name="Branco L.H.Z."/>
            <person name="Delbaje E."/>
            <person name="Cruz R.B."/>
            <person name="Varani A.M."/>
            <person name="Fiore M.F."/>
        </authorList>
    </citation>
    <scope>NUCLEOTIDE SEQUENCE [LARGE SCALE GENOMIC DNA]</scope>
    <source>
        <strain evidence="9 10">CENA67</strain>
    </source>
</reference>
<keyword evidence="4" id="KW-0597">Phosphoprotein</keyword>
<name>A0A8J7HM75_9NOST</name>
<dbReference type="Proteomes" id="UP000632766">
    <property type="component" value="Unassembled WGS sequence"/>
</dbReference>
<dbReference type="CDD" id="cd19531">
    <property type="entry name" value="LCL_NRPS-like"/>
    <property type="match status" value="1"/>
</dbReference>
<dbReference type="InterPro" id="IPR023213">
    <property type="entry name" value="CAT-like_dom_sf"/>
</dbReference>
<dbReference type="InterPro" id="IPR036736">
    <property type="entry name" value="ACP-like_sf"/>
</dbReference>
<dbReference type="Pfam" id="PF00501">
    <property type="entry name" value="AMP-binding"/>
    <property type="match status" value="1"/>
</dbReference>
<keyword evidence="10" id="KW-1185">Reference proteome</keyword>
<dbReference type="GO" id="GO:0006633">
    <property type="term" value="P:fatty acid biosynthetic process"/>
    <property type="evidence" value="ECO:0007669"/>
    <property type="project" value="TreeGrafter"/>
</dbReference>
<evidence type="ECO:0000256" key="3">
    <source>
        <dbReference type="ARBA" id="ARBA00022450"/>
    </source>
</evidence>
<dbReference type="GO" id="GO:0071766">
    <property type="term" value="P:Actinobacterium-type cell wall biogenesis"/>
    <property type="evidence" value="ECO:0007669"/>
    <property type="project" value="UniProtKB-ARBA"/>
</dbReference>
<keyword evidence="5" id="KW-0436">Ligase</keyword>
<dbReference type="SUPFAM" id="SSF56801">
    <property type="entry name" value="Acetyl-CoA synthetase-like"/>
    <property type="match status" value="1"/>
</dbReference>
<dbReference type="CDD" id="cd05931">
    <property type="entry name" value="FAAL"/>
    <property type="match status" value="1"/>
</dbReference>
<dbReference type="InterPro" id="IPR025110">
    <property type="entry name" value="AMP-bd_C"/>
</dbReference>
<keyword evidence="7" id="KW-0443">Lipid metabolism</keyword>